<evidence type="ECO:0000313" key="2">
    <source>
        <dbReference type="EMBL" id="RRT55699.1"/>
    </source>
</evidence>
<proteinExistence type="predicted"/>
<evidence type="ECO:0000313" key="3">
    <source>
        <dbReference type="Proteomes" id="UP000287651"/>
    </source>
</evidence>
<dbReference type="Proteomes" id="UP000287651">
    <property type="component" value="Unassembled WGS sequence"/>
</dbReference>
<organism evidence="2 3">
    <name type="scientific">Ensete ventricosum</name>
    <name type="common">Abyssinian banana</name>
    <name type="synonym">Musa ensete</name>
    <dbReference type="NCBI Taxonomy" id="4639"/>
    <lineage>
        <taxon>Eukaryota</taxon>
        <taxon>Viridiplantae</taxon>
        <taxon>Streptophyta</taxon>
        <taxon>Embryophyta</taxon>
        <taxon>Tracheophyta</taxon>
        <taxon>Spermatophyta</taxon>
        <taxon>Magnoliopsida</taxon>
        <taxon>Liliopsida</taxon>
        <taxon>Zingiberales</taxon>
        <taxon>Musaceae</taxon>
        <taxon>Ensete</taxon>
    </lineage>
</organism>
<gene>
    <name evidence="2" type="ORF">B296_00020105</name>
</gene>
<reference evidence="2 3" key="1">
    <citation type="journal article" date="2014" name="Agronomy (Basel)">
        <title>A Draft Genome Sequence for Ensete ventricosum, the Drought-Tolerant Tree Against Hunger.</title>
        <authorList>
            <person name="Harrison J."/>
            <person name="Moore K.A."/>
            <person name="Paszkiewicz K."/>
            <person name="Jones T."/>
            <person name="Grant M."/>
            <person name="Ambacheew D."/>
            <person name="Muzemil S."/>
            <person name="Studholme D.J."/>
        </authorList>
    </citation>
    <scope>NUCLEOTIDE SEQUENCE [LARGE SCALE GENOMIC DNA]</scope>
</reference>
<name>A0A426YVE6_ENSVE</name>
<keyword evidence="1" id="KW-0812">Transmembrane</keyword>
<dbReference type="EMBL" id="AMZH03009962">
    <property type="protein sequence ID" value="RRT55699.1"/>
    <property type="molecule type" value="Genomic_DNA"/>
</dbReference>
<sequence>MHYPKFCSSRVLLAESDSAEEEIEVDASAWRRKGDGRWRRKFDSKGWRLALEGRCQHIQDRSGKRMCRSIFAVEGKVDELFLREIALIPYFIVDSSSSTVATSASAIDGTNEISTDLPASADTVVCTANDALLQPISSLLLLLLCPLLCFVGLTMLPVVIAARYFSIPEFYGKLVSYERQTNLIIEAFSLPVYSVGFEGSVR</sequence>
<keyword evidence="1" id="KW-0472">Membrane</keyword>
<keyword evidence="1" id="KW-1133">Transmembrane helix</keyword>
<comment type="caution">
    <text evidence="2">The sequence shown here is derived from an EMBL/GenBank/DDBJ whole genome shotgun (WGS) entry which is preliminary data.</text>
</comment>
<dbReference type="AlphaFoldDB" id="A0A426YVE6"/>
<protein>
    <submittedName>
        <fullName evidence="2">Uncharacterized protein</fullName>
    </submittedName>
</protein>
<evidence type="ECO:0000256" key="1">
    <source>
        <dbReference type="SAM" id="Phobius"/>
    </source>
</evidence>
<accession>A0A426YVE6</accession>
<feature type="transmembrane region" description="Helical" evidence="1">
    <location>
        <begin position="139"/>
        <end position="165"/>
    </location>
</feature>